<dbReference type="GO" id="GO:0004519">
    <property type="term" value="F:endonuclease activity"/>
    <property type="evidence" value="ECO:0007669"/>
    <property type="project" value="UniProtKB-KW"/>
</dbReference>
<dbReference type="EMBL" id="JAODOR010000012">
    <property type="protein sequence ID" value="MCT9002955.1"/>
    <property type="molecule type" value="Genomic_DNA"/>
</dbReference>
<name>A0ABT2PEA1_9MICO</name>
<evidence type="ECO:0000256" key="1">
    <source>
        <dbReference type="SAM" id="MobiDB-lite"/>
    </source>
</evidence>
<feature type="region of interest" description="Disordered" evidence="1">
    <location>
        <begin position="29"/>
        <end position="57"/>
    </location>
</feature>
<keyword evidence="3" id="KW-0255">Endonuclease</keyword>
<organism evidence="3 4">
    <name type="scientific">Microbacterium memoriense</name>
    <dbReference type="NCBI Taxonomy" id="2978350"/>
    <lineage>
        <taxon>Bacteria</taxon>
        <taxon>Bacillati</taxon>
        <taxon>Actinomycetota</taxon>
        <taxon>Actinomycetes</taxon>
        <taxon>Micrococcales</taxon>
        <taxon>Microbacteriaceae</taxon>
        <taxon>Microbacterium</taxon>
    </lineage>
</organism>
<evidence type="ECO:0000313" key="4">
    <source>
        <dbReference type="Proteomes" id="UP001300496"/>
    </source>
</evidence>
<sequence>MTLTPATDPDRDPLWDDAELREALWQMTLAEGLPPEHDDRDDDVECATPSDLDRELDDISRAVQRTRASSAEQDLLLHRMLARAFAEPDPWVGPDPTLDPAWVDSRGRSASEVRADRRAMGVRAAAADLGVRVGLTDTHVRHRAQTLSTRLPQLWELCRQGLVVEQNMAYAAQLAASLPDDDADSWANFDSALAACACRLVPGRFRQRARAARERAHSESLSARHVRAAADRRVSIEPTLDGMAELYALIPAVDAAAIDAVVEAHARQLAAGDDEARTLAQIRADVVVALLTRERETAGPRVTASVSLTIPVMTLLGRSDEPATLAGSGPIPLDTAKLWAADAPEWRRVLTDPFTGSVLDVERRAYRVPADLRRLLGLRHPSCVFPGCSRPSKECDIDHRKRWADGGHTSSVNLAPKCVRHHPVKDESLWSLEREPDGSLSWTSPTGAHVWVDPPPF</sequence>
<dbReference type="InterPro" id="IPR003615">
    <property type="entry name" value="HNH_nuc"/>
</dbReference>
<gene>
    <name evidence="3" type="ORF">N4R40_11310</name>
</gene>
<dbReference type="RefSeq" id="WP_261607490.1">
    <property type="nucleotide sequence ID" value="NZ_JAODOR010000012.1"/>
</dbReference>
<comment type="caution">
    <text evidence="3">The sequence shown here is derived from an EMBL/GenBank/DDBJ whole genome shotgun (WGS) entry which is preliminary data.</text>
</comment>
<dbReference type="CDD" id="cd00085">
    <property type="entry name" value="HNHc"/>
    <property type="match status" value="1"/>
</dbReference>
<feature type="domain" description="DUF222" evidence="2">
    <location>
        <begin position="122"/>
        <end position="379"/>
    </location>
</feature>
<keyword evidence="4" id="KW-1185">Reference proteome</keyword>
<evidence type="ECO:0000313" key="3">
    <source>
        <dbReference type="EMBL" id="MCT9002955.1"/>
    </source>
</evidence>
<keyword evidence="3" id="KW-0540">Nuclease</keyword>
<dbReference type="Proteomes" id="UP001300496">
    <property type="component" value="Unassembled WGS sequence"/>
</dbReference>
<protein>
    <submittedName>
        <fullName evidence="3">HNH endonuclease</fullName>
    </submittedName>
</protein>
<dbReference type="InterPro" id="IPR003870">
    <property type="entry name" value="DUF222"/>
</dbReference>
<evidence type="ECO:0000259" key="2">
    <source>
        <dbReference type="Pfam" id="PF02720"/>
    </source>
</evidence>
<dbReference type="Pfam" id="PF02720">
    <property type="entry name" value="DUF222"/>
    <property type="match status" value="1"/>
</dbReference>
<keyword evidence="3" id="KW-0378">Hydrolase</keyword>
<accession>A0ABT2PEA1</accession>
<proteinExistence type="predicted"/>
<reference evidence="3 4" key="1">
    <citation type="journal article" date="2024" name="Int. J. Syst. Evol. Microbiol.">
        <title>Microbacterium memoriense sp. nov., a member of the Actinomycetota from marine beach sediment of the north coast of Portugal.</title>
        <authorList>
            <person name="Santos J.D.N.D."/>
            <person name="Klimek D."/>
            <person name="Calusinska M."/>
            <person name="Lobo-da-Cunha A."/>
            <person name="Catita J."/>
            <person name="Goncalves H."/>
            <person name="Gonzalez I."/>
            <person name="Lage O.M."/>
        </authorList>
    </citation>
    <scope>NUCLEOTIDE SEQUENCE [LARGE SCALE GENOMIC DNA]</scope>
    <source>
        <strain evidence="3 4">PMIC_1C1B</strain>
    </source>
</reference>